<keyword evidence="12" id="KW-1185">Reference proteome</keyword>
<feature type="domain" description="Major facilitator superfamily associated" evidence="10">
    <location>
        <begin position="36"/>
        <end position="424"/>
    </location>
</feature>
<proteinExistence type="predicted"/>
<dbReference type="PANTHER" id="PTHR23522:SF10">
    <property type="entry name" value="3-PHENYLPROPIONIC ACID TRANSPORTER-RELATED"/>
    <property type="match status" value="1"/>
</dbReference>
<evidence type="ECO:0000256" key="7">
    <source>
        <dbReference type="ARBA" id="ARBA00023136"/>
    </source>
</evidence>
<dbReference type="GO" id="GO:0005886">
    <property type="term" value="C:plasma membrane"/>
    <property type="evidence" value="ECO:0007669"/>
    <property type="project" value="UniProtKB-SubCell"/>
</dbReference>
<dbReference type="Proteomes" id="UP000321258">
    <property type="component" value="Unassembled WGS sequence"/>
</dbReference>
<sequence>MSIRPPQQASRRVMTKAGGVEKGSGLAGFLMLFAALYGAYGALSPFLPAFLAARGLTPQEIATFLATATVTRLVAGPLAGGLADRSGRTRGLLALALGLAAACNLALLGGHAFWPLIAIGVAQAVATAPLAPLADVLALAAARGGRAFEYGWVRAAGSAAFIAATIVSGFLAEVWGNAAGLWLCGAAFGLAALVATRVARASVPAGHPDVSDRSGGFEGRLQGSMREPDPSFETRLRLAPHDEGLGGIAEPGTRTRGFRTLAANTRFQRLVLAAALVIGAHAMHDAFGVIVWREAGISPTIAGLLWSESVAAEILVFLWVGPRLLARIGPPGTMALAALAGSLRWVVQGTTSWLPALVGIQCLHGLTFAALHLACLALIEESVPERLRATALTVYGTFGLGLASALLTLVAGQLFATVGLRAFWAMSVLSLAAVPLALSLRVKN</sequence>
<feature type="transmembrane region" description="Helical" evidence="9">
    <location>
        <begin position="152"/>
        <end position="172"/>
    </location>
</feature>
<comment type="caution">
    <text evidence="11">The sequence shown here is derived from an EMBL/GenBank/DDBJ whole genome shotgun (WGS) entry which is preliminary data.</text>
</comment>
<organism evidence="11 12">
    <name type="scientific">Methylobacterium haplocladii</name>
    <dbReference type="NCBI Taxonomy" id="1176176"/>
    <lineage>
        <taxon>Bacteria</taxon>
        <taxon>Pseudomonadati</taxon>
        <taxon>Pseudomonadota</taxon>
        <taxon>Alphaproteobacteria</taxon>
        <taxon>Hyphomicrobiales</taxon>
        <taxon>Methylobacteriaceae</taxon>
        <taxon>Methylobacterium</taxon>
    </lineage>
</organism>
<dbReference type="Gene3D" id="1.20.1250.20">
    <property type="entry name" value="MFS general substrate transporter like domains"/>
    <property type="match status" value="2"/>
</dbReference>
<dbReference type="EMBL" id="BJZT01000020">
    <property type="protein sequence ID" value="GEO99667.1"/>
    <property type="molecule type" value="Genomic_DNA"/>
</dbReference>
<keyword evidence="5 9" id="KW-0812">Transmembrane</keyword>
<feature type="transmembrane region" description="Helical" evidence="9">
    <location>
        <begin position="328"/>
        <end position="347"/>
    </location>
</feature>
<dbReference type="InterPro" id="IPR024989">
    <property type="entry name" value="MFS_assoc_dom"/>
</dbReference>
<evidence type="ECO:0000256" key="5">
    <source>
        <dbReference type="ARBA" id="ARBA00022692"/>
    </source>
</evidence>
<feature type="transmembrane region" description="Helical" evidence="9">
    <location>
        <begin position="116"/>
        <end position="140"/>
    </location>
</feature>
<accession>A0A512IPP3</accession>
<dbReference type="GO" id="GO:0015528">
    <property type="term" value="F:lactose:proton symporter activity"/>
    <property type="evidence" value="ECO:0007669"/>
    <property type="project" value="TreeGrafter"/>
</dbReference>
<keyword evidence="7 9" id="KW-0472">Membrane</keyword>
<evidence type="ECO:0000313" key="11">
    <source>
        <dbReference type="EMBL" id="GEO99667.1"/>
    </source>
</evidence>
<keyword evidence="2" id="KW-0813">Transport</keyword>
<dbReference type="GO" id="GO:0030395">
    <property type="term" value="F:lactose binding"/>
    <property type="evidence" value="ECO:0007669"/>
    <property type="project" value="TreeGrafter"/>
</dbReference>
<keyword evidence="4" id="KW-0997">Cell inner membrane</keyword>
<feature type="transmembrane region" description="Helical" evidence="9">
    <location>
        <begin position="61"/>
        <end position="80"/>
    </location>
</feature>
<evidence type="ECO:0000256" key="4">
    <source>
        <dbReference type="ARBA" id="ARBA00022519"/>
    </source>
</evidence>
<reference evidence="11 12" key="1">
    <citation type="submission" date="2019-07" db="EMBL/GenBank/DDBJ databases">
        <title>Whole genome shotgun sequence of Methylobacterium haplocladii NBRC 107714.</title>
        <authorList>
            <person name="Hosoyama A."/>
            <person name="Uohara A."/>
            <person name="Ohji S."/>
            <person name="Ichikawa N."/>
        </authorList>
    </citation>
    <scope>NUCLEOTIDE SEQUENCE [LARGE SCALE GENOMIC DNA]</scope>
    <source>
        <strain evidence="11 12">NBRC 107714</strain>
    </source>
</reference>
<dbReference type="InterPro" id="IPR036259">
    <property type="entry name" value="MFS_trans_sf"/>
</dbReference>
<evidence type="ECO:0000256" key="8">
    <source>
        <dbReference type="SAM" id="MobiDB-lite"/>
    </source>
</evidence>
<feature type="transmembrane region" description="Helical" evidence="9">
    <location>
        <begin position="304"/>
        <end position="321"/>
    </location>
</feature>
<feature type="region of interest" description="Disordered" evidence="8">
    <location>
        <begin position="209"/>
        <end position="229"/>
    </location>
</feature>
<keyword evidence="6 9" id="KW-1133">Transmembrane helix</keyword>
<dbReference type="SUPFAM" id="SSF103473">
    <property type="entry name" value="MFS general substrate transporter"/>
    <property type="match status" value="1"/>
</dbReference>
<evidence type="ECO:0000256" key="9">
    <source>
        <dbReference type="SAM" id="Phobius"/>
    </source>
</evidence>
<keyword evidence="3" id="KW-1003">Cell membrane</keyword>
<feature type="transmembrane region" description="Helical" evidence="9">
    <location>
        <begin position="391"/>
        <end position="416"/>
    </location>
</feature>
<feature type="transmembrane region" description="Helical" evidence="9">
    <location>
        <begin position="422"/>
        <end position="440"/>
    </location>
</feature>
<feature type="transmembrane region" description="Helical" evidence="9">
    <location>
        <begin position="20"/>
        <end position="41"/>
    </location>
</feature>
<name>A0A512IPP3_9HYPH</name>
<dbReference type="AlphaFoldDB" id="A0A512IPP3"/>
<feature type="transmembrane region" description="Helical" evidence="9">
    <location>
        <begin position="178"/>
        <end position="195"/>
    </location>
</feature>
<feature type="transmembrane region" description="Helical" evidence="9">
    <location>
        <begin position="353"/>
        <end position="379"/>
    </location>
</feature>
<evidence type="ECO:0000313" key="12">
    <source>
        <dbReference type="Proteomes" id="UP000321258"/>
    </source>
</evidence>
<evidence type="ECO:0000256" key="3">
    <source>
        <dbReference type="ARBA" id="ARBA00022475"/>
    </source>
</evidence>
<evidence type="ECO:0000256" key="2">
    <source>
        <dbReference type="ARBA" id="ARBA00022448"/>
    </source>
</evidence>
<dbReference type="PANTHER" id="PTHR23522">
    <property type="entry name" value="BLL5896 PROTEIN"/>
    <property type="match status" value="1"/>
</dbReference>
<evidence type="ECO:0000256" key="6">
    <source>
        <dbReference type="ARBA" id="ARBA00022989"/>
    </source>
</evidence>
<feature type="transmembrane region" description="Helical" evidence="9">
    <location>
        <begin position="270"/>
        <end position="292"/>
    </location>
</feature>
<evidence type="ECO:0000256" key="1">
    <source>
        <dbReference type="ARBA" id="ARBA00004429"/>
    </source>
</evidence>
<protein>
    <submittedName>
        <fullName evidence="11">MFS transporter</fullName>
    </submittedName>
</protein>
<feature type="transmembrane region" description="Helical" evidence="9">
    <location>
        <begin position="92"/>
        <end position="110"/>
    </location>
</feature>
<gene>
    <name evidence="11" type="ORF">MHA02_20550</name>
</gene>
<dbReference type="Pfam" id="PF12832">
    <property type="entry name" value="MFS_1_like"/>
    <property type="match status" value="1"/>
</dbReference>
<comment type="subcellular location">
    <subcellularLocation>
        <location evidence="1">Cell inner membrane</location>
        <topology evidence="1">Multi-pass membrane protein</topology>
    </subcellularLocation>
</comment>
<evidence type="ECO:0000259" key="10">
    <source>
        <dbReference type="Pfam" id="PF12832"/>
    </source>
</evidence>